<feature type="compositionally biased region" description="Polar residues" evidence="1">
    <location>
        <begin position="296"/>
        <end position="306"/>
    </location>
</feature>
<evidence type="ECO:0000313" key="5">
    <source>
        <dbReference type="Proteomes" id="UP001432322"/>
    </source>
</evidence>
<gene>
    <name evidence="4" type="ORF">PFISCL1PPCAC_4603</name>
</gene>
<reference evidence="4" key="1">
    <citation type="submission" date="2023-10" db="EMBL/GenBank/DDBJ databases">
        <title>Genome assembly of Pristionchus species.</title>
        <authorList>
            <person name="Yoshida K."/>
            <person name="Sommer R.J."/>
        </authorList>
    </citation>
    <scope>NUCLEOTIDE SEQUENCE</scope>
    <source>
        <strain evidence="4">RS5133</strain>
    </source>
</reference>
<feature type="transmembrane region" description="Helical" evidence="2">
    <location>
        <begin position="248"/>
        <end position="269"/>
    </location>
</feature>
<keyword evidence="3" id="KW-0732">Signal</keyword>
<dbReference type="PANTHER" id="PTHR15644:SF2">
    <property type="entry name" value="OSTEOPETROSIS-ASSOCIATED TRANSMEMBRANE PROTEIN 1"/>
    <property type="match status" value="1"/>
</dbReference>
<accession>A0AAV5V185</accession>
<feature type="non-terminal residue" evidence="4">
    <location>
        <position position="1"/>
    </location>
</feature>
<dbReference type="GO" id="GO:0005829">
    <property type="term" value="C:cytosol"/>
    <property type="evidence" value="ECO:0007669"/>
    <property type="project" value="TreeGrafter"/>
</dbReference>
<dbReference type="InterPro" id="IPR019172">
    <property type="entry name" value="Osteopetrosis-assoc_TM_1"/>
</dbReference>
<evidence type="ECO:0000256" key="2">
    <source>
        <dbReference type="SAM" id="Phobius"/>
    </source>
</evidence>
<feature type="chain" id="PRO_5043596371" description="Osteopetrosis-associated transmembrane protein 1" evidence="3">
    <location>
        <begin position="22"/>
        <end position="329"/>
    </location>
</feature>
<keyword evidence="2" id="KW-0812">Transmembrane</keyword>
<dbReference type="PANTHER" id="PTHR15644">
    <property type="entry name" value="OSTEOPETROSIS ASSOCIATED TRANSMEMBRANE PROTEIN 1"/>
    <property type="match status" value="1"/>
</dbReference>
<evidence type="ECO:0000256" key="3">
    <source>
        <dbReference type="SAM" id="SignalP"/>
    </source>
</evidence>
<feature type="signal peptide" evidence="3">
    <location>
        <begin position="1"/>
        <end position="21"/>
    </location>
</feature>
<dbReference type="AlphaFoldDB" id="A0AAV5V185"/>
<feature type="region of interest" description="Disordered" evidence="1">
    <location>
        <begin position="293"/>
        <end position="329"/>
    </location>
</feature>
<dbReference type="Pfam" id="PF09777">
    <property type="entry name" value="OSTMP1"/>
    <property type="match status" value="1"/>
</dbReference>
<proteinExistence type="predicted"/>
<sequence>SFSKMRLLTLFLLLLVQFTSQIVPNIVYDVSSNLEREDPWDIDGPCQVYVERLSGALGKMVQCAANYTIPPKVCTNCLDHYIHYRHVEYDTKHLDNVYSLDNSTCSDVIYRNYLLSYVNELSQSIDSRIWDISRCSDCIDIKFNFTHNNETEYFYNPNVISFKSKLELWRDCVSNYTEAGSLLVEQNNTVICNNCDDLFKDLYAFYWKIYVTPDVQFCVDVETTMNDTARLWNDVWNCSTVQSRQHEVIPAITTAGLLVLFTVFFYLSSYIQGGGEARRFVQYSRMADPRPARQRLLSTSASETNLSSRSSHASSATTPSRAQVHRQRD</sequence>
<comment type="caution">
    <text evidence="4">The sequence shown here is derived from an EMBL/GenBank/DDBJ whole genome shotgun (WGS) entry which is preliminary data.</text>
</comment>
<organism evidence="4 5">
    <name type="scientific">Pristionchus fissidentatus</name>
    <dbReference type="NCBI Taxonomy" id="1538716"/>
    <lineage>
        <taxon>Eukaryota</taxon>
        <taxon>Metazoa</taxon>
        <taxon>Ecdysozoa</taxon>
        <taxon>Nematoda</taxon>
        <taxon>Chromadorea</taxon>
        <taxon>Rhabditida</taxon>
        <taxon>Rhabditina</taxon>
        <taxon>Diplogasteromorpha</taxon>
        <taxon>Diplogasteroidea</taxon>
        <taxon>Neodiplogasteridae</taxon>
        <taxon>Pristionchus</taxon>
    </lineage>
</organism>
<keyword evidence="5" id="KW-1185">Reference proteome</keyword>
<protein>
    <recommendedName>
        <fullName evidence="6">Osteopetrosis-associated transmembrane protein 1</fullName>
    </recommendedName>
</protein>
<evidence type="ECO:0000313" key="4">
    <source>
        <dbReference type="EMBL" id="GMT13306.1"/>
    </source>
</evidence>
<name>A0AAV5V185_9BILA</name>
<dbReference type="Proteomes" id="UP001432322">
    <property type="component" value="Unassembled WGS sequence"/>
</dbReference>
<keyword evidence="2" id="KW-1133">Transmembrane helix</keyword>
<feature type="compositionally biased region" description="Low complexity" evidence="1">
    <location>
        <begin position="307"/>
        <end position="322"/>
    </location>
</feature>
<evidence type="ECO:0000256" key="1">
    <source>
        <dbReference type="SAM" id="MobiDB-lite"/>
    </source>
</evidence>
<dbReference type="EMBL" id="BTSY01000002">
    <property type="protein sequence ID" value="GMT13306.1"/>
    <property type="molecule type" value="Genomic_DNA"/>
</dbReference>
<evidence type="ECO:0008006" key="6">
    <source>
        <dbReference type="Google" id="ProtNLM"/>
    </source>
</evidence>
<keyword evidence="2" id="KW-0472">Membrane</keyword>